<sequence length="55" mass="6114">MIVEGANINLNDDDSLMFIMDSGWIERTLHAVSQQTGQKMPRYIKPGSAVGFSDQ</sequence>
<evidence type="ECO:0000313" key="1">
    <source>
        <dbReference type="EMBL" id="MDH0968598.1"/>
    </source>
</evidence>
<name>A0AA42SNN2_ACIJO</name>
<reference evidence="1" key="1">
    <citation type="submission" date="2022-09" db="EMBL/GenBank/DDBJ databases">
        <title>Intensive care unit water sources are persistently colonized with multi-drug resistant bacteria and are the site of extensive horizontal gene transfer of antibiotic resistance genes.</title>
        <authorList>
            <person name="Diorio-Toth L."/>
        </authorList>
    </citation>
    <scope>NUCLEOTIDE SEQUENCE</scope>
    <source>
        <strain evidence="1">GD03920</strain>
    </source>
</reference>
<dbReference type="RefSeq" id="WP_265102738.1">
    <property type="nucleotide sequence ID" value="NZ_CP068187.1"/>
</dbReference>
<proteinExistence type="predicted"/>
<comment type="caution">
    <text evidence="1">The sequence shown here is derived from an EMBL/GenBank/DDBJ whole genome shotgun (WGS) entry which is preliminary data.</text>
</comment>
<dbReference type="Proteomes" id="UP001159915">
    <property type="component" value="Unassembled WGS sequence"/>
</dbReference>
<dbReference type="AlphaFoldDB" id="A0AA42SNN2"/>
<gene>
    <name evidence="1" type="ORF">N5C10_04720</name>
</gene>
<dbReference type="EMBL" id="JAOCBE010000001">
    <property type="protein sequence ID" value="MDH0968598.1"/>
    <property type="molecule type" value="Genomic_DNA"/>
</dbReference>
<evidence type="ECO:0000313" key="2">
    <source>
        <dbReference type="Proteomes" id="UP001159915"/>
    </source>
</evidence>
<accession>A0AA42SNN2</accession>
<organism evidence="1 2">
    <name type="scientific">Acinetobacter johnsonii</name>
    <dbReference type="NCBI Taxonomy" id="40214"/>
    <lineage>
        <taxon>Bacteria</taxon>
        <taxon>Pseudomonadati</taxon>
        <taxon>Pseudomonadota</taxon>
        <taxon>Gammaproteobacteria</taxon>
        <taxon>Moraxellales</taxon>
        <taxon>Moraxellaceae</taxon>
        <taxon>Acinetobacter</taxon>
    </lineage>
</organism>
<protein>
    <submittedName>
        <fullName evidence="1">Uncharacterized protein</fullName>
    </submittedName>
</protein>